<proteinExistence type="predicted"/>
<gene>
    <name evidence="1" type="ORF">T4B_1670</name>
    <name evidence="2" type="ORF">T4C_11539</name>
</gene>
<keyword evidence="3" id="KW-1185">Reference proteome</keyword>
<dbReference type="AlphaFoldDB" id="A0A0V1J9W9"/>
<dbReference type="Proteomes" id="UP000054826">
    <property type="component" value="Unassembled WGS sequence"/>
</dbReference>
<evidence type="ECO:0000313" key="1">
    <source>
        <dbReference type="EMBL" id="KRZ25891.1"/>
    </source>
</evidence>
<comment type="caution">
    <text evidence="2">The sequence shown here is derived from an EMBL/GenBank/DDBJ whole genome shotgun (WGS) entry which is preliminary data.</text>
</comment>
<reference evidence="3 4" key="1">
    <citation type="submission" date="2015-01" db="EMBL/GenBank/DDBJ databases">
        <title>Evolution of Trichinella species and genotypes.</title>
        <authorList>
            <person name="Korhonen P.K."/>
            <person name="Edoardo P."/>
            <person name="Giuseppe L.R."/>
            <person name="Gasser R.B."/>
        </authorList>
    </citation>
    <scope>NUCLEOTIDE SEQUENCE [LARGE SCALE GENOMIC DNA]</scope>
    <source>
        <strain evidence="2">ISS176</strain>
        <strain evidence="1">ISS588</strain>
    </source>
</reference>
<evidence type="ECO:0000313" key="3">
    <source>
        <dbReference type="Proteomes" id="UP000054805"/>
    </source>
</evidence>
<sequence length="62" mass="7395">MTAVEWKTKNGKRTPNKNIDRYARMNITNDRLIQLFLITDNKSDDCRAMKISQYLKNFIQTK</sequence>
<evidence type="ECO:0000313" key="2">
    <source>
        <dbReference type="EMBL" id="KRZ31799.1"/>
    </source>
</evidence>
<dbReference type="Proteomes" id="UP000054805">
    <property type="component" value="Unassembled WGS sequence"/>
</dbReference>
<evidence type="ECO:0000313" key="4">
    <source>
        <dbReference type="Proteomes" id="UP000054826"/>
    </source>
</evidence>
<name>A0A0V1J9W9_TRIPS</name>
<dbReference type="EMBL" id="JYDV01000116">
    <property type="protein sequence ID" value="KRZ31799.1"/>
    <property type="molecule type" value="Genomic_DNA"/>
</dbReference>
<dbReference type="EMBL" id="JYDS01000093">
    <property type="protein sequence ID" value="KRZ25891.1"/>
    <property type="molecule type" value="Genomic_DNA"/>
</dbReference>
<organism evidence="2 4">
    <name type="scientific">Trichinella pseudospiralis</name>
    <name type="common">Parasitic roundworm</name>
    <dbReference type="NCBI Taxonomy" id="6337"/>
    <lineage>
        <taxon>Eukaryota</taxon>
        <taxon>Metazoa</taxon>
        <taxon>Ecdysozoa</taxon>
        <taxon>Nematoda</taxon>
        <taxon>Enoplea</taxon>
        <taxon>Dorylaimia</taxon>
        <taxon>Trichinellida</taxon>
        <taxon>Trichinellidae</taxon>
        <taxon>Trichinella</taxon>
    </lineage>
</organism>
<protein>
    <submittedName>
        <fullName evidence="2">Uncharacterized protein</fullName>
    </submittedName>
</protein>
<accession>A0A0V1J9W9</accession>